<comment type="caution">
    <text evidence="1">The sequence shown here is derived from an EMBL/GenBank/DDBJ whole genome shotgun (WGS) entry which is preliminary data.</text>
</comment>
<dbReference type="Proteomes" id="UP000295645">
    <property type="component" value="Unassembled WGS sequence"/>
</dbReference>
<accession>A0A4R3YT88</accession>
<dbReference type="AlphaFoldDB" id="A0A4R3YT88"/>
<sequence>MRSFFRRAPYGLLRFIGRYPALKRLIVDAVYRFPALDATLRTVANRATHPEAALDVDAARMPDASRRAYERMRGGRRP</sequence>
<dbReference type="RefSeq" id="WP_132141984.1">
    <property type="nucleotide sequence ID" value="NZ_SMCS01000002.1"/>
</dbReference>
<reference evidence="1 2" key="1">
    <citation type="submission" date="2019-03" db="EMBL/GenBank/DDBJ databases">
        <title>Above-ground endophytic microbial communities from plants in different locations in the United States.</title>
        <authorList>
            <person name="Frank C."/>
        </authorList>
    </citation>
    <scope>NUCLEOTIDE SEQUENCE [LARGE SCALE GENOMIC DNA]</scope>
    <source>
        <strain evidence="1 2">LP_13_YM</strain>
    </source>
</reference>
<organism evidence="1 2">
    <name type="scientific">Luteibacter rhizovicinus</name>
    <dbReference type="NCBI Taxonomy" id="242606"/>
    <lineage>
        <taxon>Bacteria</taxon>
        <taxon>Pseudomonadati</taxon>
        <taxon>Pseudomonadota</taxon>
        <taxon>Gammaproteobacteria</taxon>
        <taxon>Lysobacterales</taxon>
        <taxon>Rhodanobacteraceae</taxon>
        <taxon>Luteibacter</taxon>
    </lineage>
</organism>
<gene>
    <name evidence="1" type="ORF">EC912_10285</name>
</gene>
<evidence type="ECO:0000313" key="2">
    <source>
        <dbReference type="Proteomes" id="UP000295645"/>
    </source>
</evidence>
<keyword evidence="2" id="KW-1185">Reference proteome</keyword>
<name>A0A4R3YT88_9GAMM</name>
<dbReference type="OrthoDB" id="9935916at2"/>
<dbReference type="EMBL" id="SMCS01000002">
    <property type="protein sequence ID" value="TCV95741.1"/>
    <property type="molecule type" value="Genomic_DNA"/>
</dbReference>
<protein>
    <submittedName>
        <fullName evidence="1">Uncharacterized protein</fullName>
    </submittedName>
</protein>
<proteinExistence type="predicted"/>
<evidence type="ECO:0000313" key="1">
    <source>
        <dbReference type="EMBL" id="TCV95741.1"/>
    </source>
</evidence>